<dbReference type="Proteomes" id="UP000612746">
    <property type="component" value="Unassembled WGS sequence"/>
</dbReference>
<keyword evidence="6" id="KW-1185">Reference proteome</keyword>
<dbReference type="GO" id="GO:0016460">
    <property type="term" value="C:myosin II complex"/>
    <property type="evidence" value="ECO:0007669"/>
    <property type="project" value="TreeGrafter"/>
</dbReference>
<feature type="transmembrane region" description="Helical" evidence="3">
    <location>
        <begin position="133"/>
        <end position="153"/>
    </location>
</feature>
<dbReference type="InterPro" id="IPR018247">
    <property type="entry name" value="EF_Hand_1_Ca_BS"/>
</dbReference>
<name>A0A8H7PWJ6_9FUNG</name>
<evidence type="ECO:0000313" key="6">
    <source>
        <dbReference type="Proteomes" id="UP000612746"/>
    </source>
</evidence>
<dbReference type="InterPro" id="IPR050230">
    <property type="entry name" value="CALM/Myosin/TropC-like"/>
</dbReference>
<keyword evidence="2" id="KW-0106">Calcium</keyword>
<dbReference type="PROSITE" id="PS00018">
    <property type="entry name" value="EF_HAND_1"/>
    <property type="match status" value="3"/>
</dbReference>
<keyword evidence="3" id="KW-1133">Transmembrane helix</keyword>
<feature type="domain" description="EF-hand" evidence="4">
    <location>
        <begin position="1"/>
        <end position="25"/>
    </location>
</feature>
<proteinExistence type="predicted"/>
<protein>
    <recommendedName>
        <fullName evidence="4">EF-hand domain-containing protein</fullName>
    </recommendedName>
</protein>
<feature type="domain" description="EF-hand" evidence="4">
    <location>
        <begin position="26"/>
        <end position="61"/>
    </location>
</feature>
<dbReference type="PROSITE" id="PS50222">
    <property type="entry name" value="EF_HAND_2"/>
    <property type="match status" value="3"/>
</dbReference>
<keyword evidence="3" id="KW-0472">Membrane</keyword>
<dbReference type="InterPro" id="IPR002048">
    <property type="entry name" value="EF_hand_dom"/>
</dbReference>
<dbReference type="InterPro" id="IPR011992">
    <property type="entry name" value="EF-hand-dom_pair"/>
</dbReference>
<accession>A0A8H7PWJ6</accession>
<dbReference type="PANTHER" id="PTHR23048:SF0">
    <property type="entry name" value="CALMODULIN LIKE 3"/>
    <property type="match status" value="1"/>
</dbReference>
<dbReference type="SUPFAM" id="SSF47473">
    <property type="entry name" value="EF-hand"/>
    <property type="match status" value="1"/>
</dbReference>
<dbReference type="AlphaFoldDB" id="A0A8H7PWJ6"/>
<dbReference type="CDD" id="cd00051">
    <property type="entry name" value="EFh"/>
    <property type="match status" value="1"/>
</dbReference>
<organism evidence="5 6">
    <name type="scientific">Umbelopsis vinacea</name>
    <dbReference type="NCBI Taxonomy" id="44442"/>
    <lineage>
        <taxon>Eukaryota</taxon>
        <taxon>Fungi</taxon>
        <taxon>Fungi incertae sedis</taxon>
        <taxon>Mucoromycota</taxon>
        <taxon>Mucoromycotina</taxon>
        <taxon>Umbelopsidomycetes</taxon>
        <taxon>Umbelopsidales</taxon>
        <taxon>Umbelopsidaceae</taxon>
        <taxon>Umbelopsis</taxon>
    </lineage>
</organism>
<dbReference type="OrthoDB" id="26525at2759"/>
<sequence>MFDKDNDGSITAQELGTVIRSFGMNPTEAELMDMVNEVDANGNGKIDFEEFLVLTQNLKSDQIDYIRDAFEIPRYYDRRTVAAYGKKCAFDADKSGTISREELKNVMDSLNEHLTEDEIDEMIREADKDGGKVILAAYFVLLGTWFLTIVFVLDGKINLEEFRAMMESQS</sequence>
<gene>
    <name evidence="5" type="ORF">INT44_008492</name>
</gene>
<dbReference type="SMART" id="SM00054">
    <property type="entry name" value="EFh"/>
    <property type="match status" value="4"/>
</dbReference>
<keyword evidence="3" id="KW-0812">Transmembrane</keyword>
<evidence type="ECO:0000256" key="2">
    <source>
        <dbReference type="ARBA" id="ARBA00022837"/>
    </source>
</evidence>
<evidence type="ECO:0000256" key="1">
    <source>
        <dbReference type="ARBA" id="ARBA00022737"/>
    </source>
</evidence>
<feature type="domain" description="EF-hand" evidence="4">
    <location>
        <begin position="89"/>
        <end position="113"/>
    </location>
</feature>
<evidence type="ECO:0000259" key="4">
    <source>
        <dbReference type="PROSITE" id="PS50222"/>
    </source>
</evidence>
<evidence type="ECO:0000313" key="5">
    <source>
        <dbReference type="EMBL" id="KAG2181677.1"/>
    </source>
</evidence>
<dbReference type="Pfam" id="PF13499">
    <property type="entry name" value="EF-hand_7"/>
    <property type="match status" value="2"/>
</dbReference>
<comment type="caution">
    <text evidence="5">The sequence shown here is derived from an EMBL/GenBank/DDBJ whole genome shotgun (WGS) entry which is preliminary data.</text>
</comment>
<keyword evidence="1" id="KW-0677">Repeat</keyword>
<dbReference type="PANTHER" id="PTHR23048">
    <property type="entry name" value="MYOSIN LIGHT CHAIN 1, 3"/>
    <property type="match status" value="1"/>
</dbReference>
<dbReference type="EMBL" id="JAEPRA010000008">
    <property type="protein sequence ID" value="KAG2181677.1"/>
    <property type="molecule type" value="Genomic_DNA"/>
</dbReference>
<dbReference type="Gene3D" id="1.10.238.10">
    <property type="entry name" value="EF-hand"/>
    <property type="match status" value="2"/>
</dbReference>
<dbReference type="FunFam" id="1.10.238.10:FF:000178">
    <property type="entry name" value="Calmodulin-2 A"/>
    <property type="match status" value="1"/>
</dbReference>
<reference evidence="5" key="1">
    <citation type="submission" date="2020-12" db="EMBL/GenBank/DDBJ databases">
        <title>Metabolic potential, ecology and presence of endohyphal bacteria is reflected in genomic diversity of Mucoromycotina.</title>
        <authorList>
            <person name="Muszewska A."/>
            <person name="Okrasinska A."/>
            <person name="Steczkiewicz K."/>
            <person name="Drgas O."/>
            <person name="Orlowska M."/>
            <person name="Perlinska-Lenart U."/>
            <person name="Aleksandrzak-Piekarczyk T."/>
            <person name="Szatraj K."/>
            <person name="Zielenkiewicz U."/>
            <person name="Pilsyk S."/>
            <person name="Malc E."/>
            <person name="Mieczkowski P."/>
            <person name="Kruszewska J.S."/>
            <person name="Biernat P."/>
            <person name="Pawlowska J."/>
        </authorList>
    </citation>
    <scope>NUCLEOTIDE SEQUENCE</scope>
    <source>
        <strain evidence="5">WA0000051536</strain>
    </source>
</reference>
<evidence type="ECO:0000256" key="3">
    <source>
        <dbReference type="SAM" id="Phobius"/>
    </source>
</evidence>
<dbReference type="Pfam" id="PF13202">
    <property type="entry name" value="EF-hand_5"/>
    <property type="match status" value="1"/>
</dbReference>
<dbReference type="GO" id="GO:0005509">
    <property type="term" value="F:calcium ion binding"/>
    <property type="evidence" value="ECO:0007669"/>
    <property type="project" value="InterPro"/>
</dbReference>